<dbReference type="RefSeq" id="WP_036120393.1">
    <property type="nucleotide sequence ID" value="NZ_BMET01000001.1"/>
</dbReference>
<protein>
    <recommendedName>
        <fullName evidence="3">Lipoprotein</fullName>
    </recommendedName>
</protein>
<evidence type="ECO:0000313" key="1">
    <source>
        <dbReference type="EMBL" id="KFB01341.1"/>
    </source>
</evidence>
<dbReference type="Proteomes" id="UP000028521">
    <property type="component" value="Unassembled WGS sequence"/>
</dbReference>
<name>A0A084TKV5_9FLAO</name>
<dbReference type="EMBL" id="JPFK01000005">
    <property type="protein sequence ID" value="KFB01341.1"/>
    <property type="molecule type" value="Genomic_DNA"/>
</dbReference>
<evidence type="ECO:0008006" key="3">
    <source>
        <dbReference type="Google" id="ProtNLM"/>
    </source>
</evidence>
<keyword evidence="2" id="KW-1185">Reference proteome</keyword>
<dbReference type="AlphaFoldDB" id="A0A084TKV5"/>
<gene>
    <name evidence="1" type="ORF">IA57_05805</name>
</gene>
<accession>A0A084TKV5</accession>
<dbReference type="STRING" id="1197477.IA57_05805"/>
<reference evidence="2" key="2">
    <citation type="submission" date="2014-07" db="EMBL/GenBank/DDBJ databases">
        <title>Genome sequence of Mangrovimonas yunxiaonensis.</title>
        <authorList>
            <person name="Li Y."/>
            <person name="Zheng T."/>
        </authorList>
    </citation>
    <scope>NUCLEOTIDE SEQUENCE [LARGE SCALE GENOMIC DNA]</scope>
    <source>
        <strain evidence="2">LY01</strain>
    </source>
</reference>
<comment type="caution">
    <text evidence="1">The sequence shown here is derived from an EMBL/GenBank/DDBJ whole genome shotgun (WGS) entry which is preliminary data.</text>
</comment>
<organism evidence="1 2">
    <name type="scientific">Mangrovimonas yunxiaonensis</name>
    <dbReference type="NCBI Taxonomy" id="1197477"/>
    <lineage>
        <taxon>Bacteria</taxon>
        <taxon>Pseudomonadati</taxon>
        <taxon>Bacteroidota</taxon>
        <taxon>Flavobacteriia</taxon>
        <taxon>Flavobacteriales</taxon>
        <taxon>Flavobacteriaceae</taxon>
        <taxon>Mangrovimonas</taxon>
    </lineage>
</organism>
<dbReference type="OrthoDB" id="1525222at2"/>
<proteinExistence type="predicted"/>
<sequence>MKKIILVSWIFVLLLACNKDDDRPEPTVEEEPDLSFPECLLSNDIFEYNLIMSNPPDEPTRAHIVKSIYQGVPVYSFNHEVILDLPLVFYNNQCEEVCRYVWNGPGTTCINLLADLETIGVVWTDPR</sequence>
<evidence type="ECO:0000313" key="2">
    <source>
        <dbReference type="Proteomes" id="UP000028521"/>
    </source>
</evidence>
<reference evidence="1 2" key="1">
    <citation type="journal article" date="2014" name="Genome Announc.">
        <title>Draft Genome Sequence of the Algicidal Bacterium Mangrovimonas yunxiaonensis Strain LY01.</title>
        <authorList>
            <person name="Li Y."/>
            <person name="Zhu H."/>
            <person name="Li C."/>
            <person name="Zhang H."/>
            <person name="Chen Z."/>
            <person name="Zheng W."/>
            <person name="Xu H."/>
            <person name="Zheng T."/>
        </authorList>
    </citation>
    <scope>NUCLEOTIDE SEQUENCE [LARGE SCALE GENOMIC DNA]</scope>
    <source>
        <strain evidence="1 2">LY01</strain>
    </source>
</reference>
<dbReference type="PROSITE" id="PS51257">
    <property type="entry name" value="PROKAR_LIPOPROTEIN"/>
    <property type="match status" value="1"/>
</dbReference>